<protein>
    <submittedName>
        <fullName evidence="2">Uncharacterized protein</fullName>
    </submittedName>
</protein>
<evidence type="ECO:0000256" key="1">
    <source>
        <dbReference type="SAM" id="MobiDB-lite"/>
    </source>
</evidence>
<evidence type="ECO:0000313" key="2">
    <source>
        <dbReference type="EMBL" id="KIW58756.1"/>
    </source>
</evidence>
<feature type="region of interest" description="Disordered" evidence="1">
    <location>
        <begin position="328"/>
        <end position="388"/>
    </location>
</feature>
<dbReference type="RefSeq" id="XP_013319340.1">
    <property type="nucleotide sequence ID" value="XM_013463886.1"/>
</dbReference>
<dbReference type="AlphaFoldDB" id="A0A0D2C1V9"/>
<dbReference type="STRING" id="348802.A0A0D2C1V9"/>
<feature type="region of interest" description="Disordered" evidence="1">
    <location>
        <begin position="117"/>
        <end position="144"/>
    </location>
</feature>
<feature type="region of interest" description="Disordered" evidence="1">
    <location>
        <begin position="1"/>
        <end position="32"/>
    </location>
</feature>
<dbReference type="EMBL" id="KN847318">
    <property type="protein sequence ID" value="KIW58756.1"/>
    <property type="molecule type" value="Genomic_DNA"/>
</dbReference>
<sequence>MSDPACDKKVTTPPVTLRSPLTPPPTDKDAPDTTSIRRQIAQHRLCHPTQTIHNVDKKLWDDLQPLLEYHKTHCDYYPSTETLVLRMHTDVHEYFSRYLSQRIIEKLHVISLESGSLESGSLESGSLESGSLESGSLESGSLESLSLEPGSAADFVKGIKDLGSATIYPEDPEFGTHDPDGSFHHVESPYPTVILEIAHSQKGKELRVLADEYLLGSDLEIRVVVGVDIEYKKSKRATFSVFRAEEQGPDNDKVWRVKSTVANEVFRTDDGKRNIDKTSGLRLHLEDFADQETCRRFKDLDRDIFVSCDELYQCLREAEVLTKKWARKKAARKETAHNPRPKKRRRTETPEEQLDDRDEAAFVKDEERVSKRQELDDSSYKESSSDCI</sequence>
<dbReference type="GeneID" id="25325162"/>
<feature type="compositionally biased region" description="Basic and acidic residues" evidence="1">
    <location>
        <begin position="1"/>
        <end position="10"/>
    </location>
</feature>
<gene>
    <name evidence="2" type="ORF">PV05_03254</name>
</gene>
<feature type="compositionally biased region" description="Basic and acidic residues" evidence="1">
    <location>
        <begin position="359"/>
        <end position="388"/>
    </location>
</feature>
<dbReference type="HOGENOM" id="CLU_044860_2_0_1"/>
<name>A0A0D2C1V9_9EURO</name>
<accession>A0A0D2C1V9</accession>
<reference evidence="2 3" key="1">
    <citation type="submission" date="2015-01" db="EMBL/GenBank/DDBJ databases">
        <title>The Genome Sequence of Exophiala xenobiotica CBS118157.</title>
        <authorList>
            <consortium name="The Broad Institute Genomics Platform"/>
            <person name="Cuomo C."/>
            <person name="de Hoog S."/>
            <person name="Gorbushina A."/>
            <person name="Stielow B."/>
            <person name="Teixiera M."/>
            <person name="Abouelleil A."/>
            <person name="Chapman S.B."/>
            <person name="Priest M."/>
            <person name="Young S.K."/>
            <person name="Wortman J."/>
            <person name="Nusbaum C."/>
            <person name="Birren B."/>
        </authorList>
    </citation>
    <scope>NUCLEOTIDE SEQUENCE [LARGE SCALE GENOMIC DNA]</scope>
    <source>
        <strain evidence="2 3">CBS 118157</strain>
    </source>
</reference>
<dbReference type="Proteomes" id="UP000054342">
    <property type="component" value="Unassembled WGS sequence"/>
</dbReference>
<organism evidence="2 3">
    <name type="scientific">Exophiala xenobiotica</name>
    <dbReference type="NCBI Taxonomy" id="348802"/>
    <lineage>
        <taxon>Eukaryota</taxon>
        <taxon>Fungi</taxon>
        <taxon>Dikarya</taxon>
        <taxon>Ascomycota</taxon>
        <taxon>Pezizomycotina</taxon>
        <taxon>Eurotiomycetes</taxon>
        <taxon>Chaetothyriomycetidae</taxon>
        <taxon>Chaetothyriales</taxon>
        <taxon>Herpotrichiellaceae</taxon>
        <taxon>Exophiala</taxon>
    </lineage>
</organism>
<keyword evidence="3" id="KW-1185">Reference proteome</keyword>
<evidence type="ECO:0000313" key="3">
    <source>
        <dbReference type="Proteomes" id="UP000054342"/>
    </source>
</evidence>
<proteinExistence type="predicted"/>
<dbReference type="OrthoDB" id="4363080at2759"/>